<name>A0A699YEV3_HAELA</name>
<feature type="compositionally biased region" description="Polar residues" evidence="1">
    <location>
        <begin position="54"/>
        <end position="69"/>
    </location>
</feature>
<proteinExistence type="predicted"/>
<organism evidence="2 3">
    <name type="scientific">Haematococcus lacustris</name>
    <name type="common">Green alga</name>
    <name type="synonym">Haematococcus pluvialis</name>
    <dbReference type="NCBI Taxonomy" id="44745"/>
    <lineage>
        <taxon>Eukaryota</taxon>
        <taxon>Viridiplantae</taxon>
        <taxon>Chlorophyta</taxon>
        <taxon>core chlorophytes</taxon>
        <taxon>Chlorophyceae</taxon>
        <taxon>CS clade</taxon>
        <taxon>Chlamydomonadales</taxon>
        <taxon>Haematococcaceae</taxon>
        <taxon>Haematococcus</taxon>
    </lineage>
</organism>
<dbReference type="EMBL" id="BLLF01000170">
    <property type="protein sequence ID" value="GFH08583.1"/>
    <property type="molecule type" value="Genomic_DNA"/>
</dbReference>
<feature type="region of interest" description="Disordered" evidence="1">
    <location>
        <begin position="1"/>
        <end position="87"/>
    </location>
</feature>
<protein>
    <submittedName>
        <fullName evidence="2">Uncharacterized protein</fullName>
    </submittedName>
</protein>
<comment type="caution">
    <text evidence="2">The sequence shown here is derived from an EMBL/GenBank/DDBJ whole genome shotgun (WGS) entry which is preliminary data.</text>
</comment>
<evidence type="ECO:0000256" key="1">
    <source>
        <dbReference type="SAM" id="MobiDB-lite"/>
    </source>
</evidence>
<accession>A0A699YEV3</accession>
<dbReference type="Proteomes" id="UP000485058">
    <property type="component" value="Unassembled WGS sequence"/>
</dbReference>
<feature type="compositionally biased region" description="Low complexity" evidence="1">
    <location>
        <begin position="70"/>
        <end position="79"/>
    </location>
</feature>
<feature type="region of interest" description="Disordered" evidence="1">
    <location>
        <begin position="274"/>
        <end position="298"/>
    </location>
</feature>
<feature type="compositionally biased region" description="Basic and acidic residues" evidence="1">
    <location>
        <begin position="1"/>
        <end position="16"/>
    </location>
</feature>
<sequence>MEALVRDNGADCHADVKPSSAPHQHRQPCPATALRPPRMGCAQAMGASRRGRPSQHQDQPTTSLTSGTKAPQPAAHPAHWTPPAPSLEGVFHVPATLLASHTTLTHTSKHSTSSSDQEYRPQVCANRADRQAAQEKPRMACRLGSSQLAPLGRGLKIRRKRAELPHSLTPAQYSLAGANTECSMLPRPSSRLVLLSPPLTCSVLLHWRAGPQPVWPSLAVGGIRDSPGLNYMAHVHIPGFKARHYLALADSHTGSLHVSMHPPVRTPVSMHPPVTGSHTGRHTGSGAVPSNGHSAGGGSVEAMGDCGERERALTLHWGQTSNCTAPGRRSAGAWGGCGRGSRAVPSCGHRAGRGSAGPRDSWGLRLAHLLPRVRVESRGEGACRLRPAPATCPRRTGSPARTGATACRGHGLLSPPALGTPAHLLILLSRQVPAGVPGHAPALDAPEVVTVLPPGLQCKAHRMGEALRRPGGSTRGLGWSDHLWQHPFHVADADCHVPVALPCSSESGWRVVLLGRLSGTIQACGHCDKCLWTPLAPGLSGLAAIAWDRGTLADAGIACCHGTPCHGAVLSPLY</sequence>
<evidence type="ECO:0000313" key="2">
    <source>
        <dbReference type="EMBL" id="GFH08583.1"/>
    </source>
</evidence>
<reference evidence="2 3" key="1">
    <citation type="submission" date="2020-02" db="EMBL/GenBank/DDBJ databases">
        <title>Draft genome sequence of Haematococcus lacustris strain NIES-144.</title>
        <authorList>
            <person name="Morimoto D."/>
            <person name="Nakagawa S."/>
            <person name="Yoshida T."/>
            <person name="Sawayama S."/>
        </authorList>
    </citation>
    <scope>NUCLEOTIDE SEQUENCE [LARGE SCALE GENOMIC DNA]</scope>
    <source>
        <strain evidence="2 3">NIES-144</strain>
    </source>
</reference>
<evidence type="ECO:0000313" key="3">
    <source>
        <dbReference type="Proteomes" id="UP000485058"/>
    </source>
</evidence>
<keyword evidence="3" id="KW-1185">Reference proteome</keyword>
<dbReference type="AlphaFoldDB" id="A0A699YEV3"/>
<gene>
    <name evidence="2" type="ORF">HaLaN_03568</name>
</gene>
<feature type="compositionally biased region" description="Low complexity" evidence="1">
    <location>
        <begin position="275"/>
        <end position="286"/>
    </location>
</feature>